<dbReference type="NCBIfam" id="TIGR00416">
    <property type="entry name" value="sms"/>
    <property type="match status" value="1"/>
</dbReference>
<dbReference type="HAMAP" id="MF_01498">
    <property type="entry name" value="RadA_bact"/>
    <property type="match status" value="1"/>
</dbReference>
<comment type="similarity">
    <text evidence="11 13">Belongs to the RecA family. RadA subfamily.</text>
</comment>
<dbReference type="InterPro" id="IPR004504">
    <property type="entry name" value="DNA_repair_RadA"/>
</dbReference>
<dbReference type="PANTHER" id="PTHR32472">
    <property type="entry name" value="DNA REPAIR PROTEIN RADA"/>
    <property type="match status" value="1"/>
</dbReference>
<evidence type="ECO:0000256" key="12">
    <source>
        <dbReference type="NCBIfam" id="TIGR00416"/>
    </source>
</evidence>
<evidence type="ECO:0000256" key="4">
    <source>
        <dbReference type="ARBA" id="ARBA00022771"/>
    </source>
</evidence>
<comment type="domain">
    <text evidence="11">The middle region has homology to RecA with ATPase motifs including the RadA KNRFG motif, while the C-terminus is homologous to Lon protease.</text>
</comment>
<dbReference type="PRINTS" id="PR01874">
    <property type="entry name" value="DNAREPAIRADA"/>
</dbReference>
<dbReference type="Gene3D" id="3.30.230.10">
    <property type="match status" value="1"/>
</dbReference>
<keyword evidence="1 11" id="KW-0479">Metal-binding</keyword>
<name>A0ABT0CEN6_THEVL</name>
<dbReference type="PANTHER" id="PTHR32472:SF10">
    <property type="entry name" value="DNA REPAIR PROTEIN RADA-LIKE PROTEIN"/>
    <property type="match status" value="1"/>
</dbReference>
<dbReference type="Gene3D" id="3.40.50.300">
    <property type="entry name" value="P-loop containing nucleotide triphosphate hydrolases"/>
    <property type="match status" value="1"/>
</dbReference>
<dbReference type="SMART" id="SM00382">
    <property type="entry name" value="AAA"/>
    <property type="match status" value="1"/>
</dbReference>
<keyword evidence="8 11" id="KW-0346">Stress response</keyword>
<evidence type="ECO:0000256" key="13">
    <source>
        <dbReference type="RuleBase" id="RU003555"/>
    </source>
</evidence>
<protein>
    <recommendedName>
        <fullName evidence="11 12">DNA repair protein RadA</fullName>
    </recommendedName>
</protein>
<evidence type="ECO:0000256" key="11">
    <source>
        <dbReference type="HAMAP-Rule" id="MF_01498"/>
    </source>
</evidence>
<evidence type="ECO:0000256" key="9">
    <source>
        <dbReference type="ARBA" id="ARBA00023125"/>
    </source>
</evidence>
<feature type="binding site" evidence="11">
    <location>
        <begin position="100"/>
        <end position="107"/>
    </location>
    <ligand>
        <name>ATP</name>
        <dbReference type="ChEBI" id="CHEBI:30616"/>
    </ligand>
</feature>
<accession>A0ABT0CEN6</accession>
<keyword evidence="4 13" id="KW-0863">Zinc-finger</keyword>
<dbReference type="Pfam" id="PF13481">
    <property type="entry name" value="AAA_25"/>
    <property type="match status" value="1"/>
</dbReference>
<dbReference type="InterPro" id="IPR020588">
    <property type="entry name" value="RecA_ATP-bd"/>
</dbReference>
<organism evidence="16 17">
    <name type="scientific">Thermostichus vulcanus str. 'Rupite'</name>
    <dbReference type="NCBI Taxonomy" id="2813851"/>
    <lineage>
        <taxon>Bacteria</taxon>
        <taxon>Bacillati</taxon>
        <taxon>Cyanobacteriota</taxon>
        <taxon>Cyanophyceae</taxon>
        <taxon>Thermostichales</taxon>
        <taxon>Thermostichaceae</taxon>
        <taxon>Thermostichus</taxon>
    </lineage>
</organism>
<comment type="function">
    <text evidence="13">DNA-dependent ATPase involved in processing of recombination intermediates, plays a role in repairing DNA breaks. Stimulates the branch migration of RecA-mediated strand transfer reactions, allowing the 3' invading strand to extend heteroduplex DNA faster. Binds ssDNA in the presence of ADP but not other nucleotides, has ATPase activity that is stimulated by ssDNA and various branched DNA structures, but inhibited by SSB. Does not have RecA's homology-searching function.</text>
</comment>
<proteinExistence type="inferred from homology"/>
<dbReference type="CDD" id="cd01121">
    <property type="entry name" value="RadA_SMS_N"/>
    <property type="match status" value="1"/>
</dbReference>
<evidence type="ECO:0000256" key="5">
    <source>
        <dbReference type="ARBA" id="ARBA00022801"/>
    </source>
</evidence>
<dbReference type="InterPro" id="IPR027417">
    <property type="entry name" value="P-loop_NTPase"/>
</dbReference>
<evidence type="ECO:0000313" key="17">
    <source>
        <dbReference type="Proteomes" id="UP000830835"/>
    </source>
</evidence>
<evidence type="ECO:0000256" key="10">
    <source>
        <dbReference type="ARBA" id="ARBA00023204"/>
    </source>
</evidence>
<keyword evidence="9 11" id="KW-0238">DNA-binding</keyword>
<keyword evidence="2 11" id="KW-0547">Nucleotide-binding</keyword>
<keyword evidence="7 11" id="KW-0067">ATP-binding</keyword>
<keyword evidence="3 11" id="KW-0227">DNA damage</keyword>
<gene>
    <name evidence="11 16" type="primary">radA</name>
    <name evidence="16" type="ORF">JX360_14945</name>
</gene>
<evidence type="ECO:0000313" key="16">
    <source>
        <dbReference type="EMBL" id="MCJ2544184.1"/>
    </source>
</evidence>
<evidence type="ECO:0000259" key="15">
    <source>
        <dbReference type="PROSITE" id="PS50162"/>
    </source>
</evidence>
<dbReference type="InterPro" id="IPR020568">
    <property type="entry name" value="Ribosomal_Su5_D2-typ_SF"/>
</dbReference>
<dbReference type="InterPro" id="IPR014721">
    <property type="entry name" value="Ribsml_uS5_D2-typ_fold_subgr"/>
</dbReference>
<reference evidence="16" key="1">
    <citation type="submission" date="2021-02" db="EMBL/GenBank/DDBJ databases">
        <title>The CRISPR/cas machinery reduction and long-range gene transfer in the hot spring cyanobacterium Synechococcus.</title>
        <authorList>
            <person name="Dvorak P."/>
            <person name="Jahodarova E."/>
            <person name="Hasler P."/>
            <person name="Poulickova A."/>
        </authorList>
    </citation>
    <scope>NUCLEOTIDE SEQUENCE</scope>
    <source>
        <strain evidence="16">Rupite</strain>
    </source>
</reference>
<feature type="short sequence motif" description="RadA KNRFG motif" evidence="11">
    <location>
        <begin position="256"/>
        <end position="260"/>
    </location>
</feature>
<keyword evidence="5" id="KW-0378">Hydrolase</keyword>
<sequence length="461" mass="49237">MAKAKTVWECSNCGERYPKFLGRCENCGSWNTLSEVVVAPAPKSPRAQALTPKSNGIPQSALPITQVRPDDHPRLASGYGEFDRVLGGGIVAGSLVLIGGDPGIGKSTLLLQTAEHLAKSGPMLYVSGEESAQQIKLRAERLGVGSEQLYLLAETDLEAILLEIQALQPQVAVIDSIQAIFWGQITAAPGSVSQVRECTGLLMRAAKKWGVALLIVGHVTKDGSLAGPKVLEHLVDTVLYFEGDRFQSHRLLRSVKNRFGAAQEIGVFEMAESGLVEVENPSQLFLSSRDQATPGTATIVACEGTRPLVVEVQALVSPTSYSSPRRTSTGIEMNRFLQILAVLEKRVGIPLSKYDAYIASAGGINVAEPAADLGVAVAVAASFRDRLVDPFTVLIGEVGLGGQVRPVSQLEQRLKEASKLGFRHAIIPNSPVMSDYGLRLSRVNRVLEALIVALPSSEGSE</sequence>
<feature type="domain" description="RecA family profile 1" evidence="15">
    <location>
        <begin position="71"/>
        <end position="219"/>
    </location>
</feature>
<dbReference type="InterPro" id="IPR003593">
    <property type="entry name" value="AAA+_ATPase"/>
</dbReference>
<dbReference type="Proteomes" id="UP000830835">
    <property type="component" value="Unassembled WGS sequence"/>
</dbReference>
<comment type="caution">
    <text evidence="16">The sequence shown here is derived from an EMBL/GenBank/DDBJ whole genome shotgun (WGS) entry which is preliminary data.</text>
</comment>
<evidence type="ECO:0000256" key="1">
    <source>
        <dbReference type="ARBA" id="ARBA00022723"/>
    </source>
</evidence>
<dbReference type="SUPFAM" id="SSF52540">
    <property type="entry name" value="P-loop containing nucleoside triphosphate hydrolases"/>
    <property type="match status" value="1"/>
</dbReference>
<keyword evidence="6 13" id="KW-0862">Zinc</keyword>
<dbReference type="EMBL" id="JAFIRA010000050">
    <property type="protein sequence ID" value="MCJ2544184.1"/>
    <property type="molecule type" value="Genomic_DNA"/>
</dbReference>
<dbReference type="InterPro" id="IPR041166">
    <property type="entry name" value="Rubredoxin_2"/>
</dbReference>
<feature type="region of interest" description="Disordered" evidence="14">
    <location>
        <begin position="46"/>
        <end position="65"/>
    </location>
</feature>
<dbReference type="RefSeq" id="WP_244352478.1">
    <property type="nucleotide sequence ID" value="NZ_JAFIRA010000050.1"/>
</dbReference>
<dbReference type="PROSITE" id="PS50162">
    <property type="entry name" value="RECA_2"/>
    <property type="match status" value="1"/>
</dbReference>
<comment type="function">
    <text evidence="11">Plays a role in repairing double-strand DNA breaks, probably involving stabilizing or processing branched DNA or blocked replication forks.</text>
</comment>
<evidence type="ECO:0000256" key="3">
    <source>
        <dbReference type="ARBA" id="ARBA00022763"/>
    </source>
</evidence>
<keyword evidence="17" id="KW-1185">Reference proteome</keyword>
<dbReference type="SUPFAM" id="SSF54211">
    <property type="entry name" value="Ribosomal protein S5 domain 2-like"/>
    <property type="match status" value="1"/>
</dbReference>
<feature type="region of interest" description="Lon-protease-like" evidence="11">
    <location>
        <begin position="355"/>
        <end position="461"/>
    </location>
</feature>
<dbReference type="Pfam" id="PF18073">
    <property type="entry name" value="Zn_ribbon_LapB"/>
    <property type="match status" value="1"/>
</dbReference>
<keyword evidence="10 11" id="KW-0234">DNA repair</keyword>
<evidence type="ECO:0000256" key="7">
    <source>
        <dbReference type="ARBA" id="ARBA00022840"/>
    </source>
</evidence>
<evidence type="ECO:0000256" key="8">
    <source>
        <dbReference type="ARBA" id="ARBA00023016"/>
    </source>
</evidence>
<evidence type="ECO:0000256" key="2">
    <source>
        <dbReference type="ARBA" id="ARBA00022741"/>
    </source>
</evidence>
<evidence type="ECO:0000256" key="14">
    <source>
        <dbReference type="SAM" id="MobiDB-lite"/>
    </source>
</evidence>
<evidence type="ECO:0000256" key="6">
    <source>
        <dbReference type="ARBA" id="ARBA00022833"/>
    </source>
</evidence>